<protein>
    <submittedName>
        <fullName evidence="1">Uncharacterized protein</fullName>
    </submittedName>
</protein>
<dbReference type="Proteomes" id="UP001314205">
    <property type="component" value="Unassembled WGS sequence"/>
</dbReference>
<name>A0AAV1L0N0_9NEOP</name>
<evidence type="ECO:0000313" key="1">
    <source>
        <dbReference type="EMBL" id="CAK1588385.1"/>
    </source>
</evidence>
<dbReference type="SUPFAM" id="SSF52540">
    <property type="entry name" value="P-loop containing nucleoside triphosphate hydrolases"/>
    <property type="match status" value="1"/>
</dbReference>
<dbReference type="InterPro" id="IPR027417">
    <property type="entry name" value="P-loop_NTPase"/>
</dbReference>
<sequence>MSEKQRLAFAMTIDKSQGQTLSVCGLDLGTPCFSHGQPYMACSHVGKPSSLFVLAKNGLTKSIVHSIGLGD</sequence>
<organism evidence="1 2">
    <name type="scientific">Parnassius mnemosyne</name>
    <name type="common">clouded apollo</name>
    <dbReference type="NCBI Taxonomy" id="213953"/>
    <lineage>
        <taxon>Eukaryota</taxon>
        <taxon>Metazoa</taxon>
        <taxon>Ecdysozoa</taxon>
        <taxon>Arthropoda</taxon>
        <taxon>Hexapoda</taxon>
        <taxon>Insecta</taxon>
        <taxon>Pterygota</taxon>
        <taxon>Neoptera</taxon>
        <taxon>Endopterygota</taxon>
        <taxon>Lepidoptera</taxon>
        <taxon>Glossata</taxon>
        <taxon>Ditrysia</taxon>
        <taxon>Papilionoidea</taxon>
        <taxon>Papilionidae</taxon>
        <taxon>Parnassiinae</taxon>
        <taxon>Parnassini</taxon>
        <taxon>Parnassius</taxon>
        <taxon>Driopa</taxon>
    </lineage>
</organism>
<keyword evidence="2" id="KW-1185">Reference proteome</keyword>
<comment type="caution">
    <text evidence="1">The sequence shown here is derived from an EMBL/GenBank/DDBJ whole genome shotgun (WGS) entry which is preliminary data.</text>
</comment>
<reference evidence="1 2" key="1">
    <citation type="submission" date="2023-11" db="EMBL/GenBank/DDBJ databases">
        <authorList>
            <person name="Hedman E."/>
            <person name="Englund M."/>
            <person name="Stromberg M."/>
            <person name="Nyberg Akerstrom W."/>
            <person name="Nylinder S."/>
            <person name="Jareborg N."/>
            <person name="Kallberg Y."/>
            <person name="Kronander E."/>
        </authorList>
    </citation>
    <scope>NUCLEOTIDE SEQUENCE [LARGE SCALE GENOMIC DNA]</scope>
</reference>
<dbReference type="EMBL" id="CAVLGL010000082">
    <property type="protein sequence ID" value="CAK1588385.1"/>
    <property type="molecule type" value="Genomic_DNA"/>
</dbReference>
<proteinExistence type="predicted"/>
<gene>
    <name evidence="1" type="ORF">PARMNEM_LOCUS9029</name>
</gene>
<evidence type="ECO:0000313" key="2">
    <source>
        <dbReference type="Proteomes" id="UP001314205"/>
    </source>
</evidence>
<accession>A0AAV1L0N0</accession>
<dbReference type="AlphaFoldDB" id="A0AAV1L0N0"/>